<dbReference type="EMBL" id="AFQF01002713">
    <property type="protein sequence ID" value="EGU79136.1"/>
    <property type="molecule type" value="Genomic_DNA"/>
</dbReference>
<accession>A0A0D2XKH3</accession>
<reference evidence="2 4" key="1">
    <citation type="journal article" date="2012" name="Mol. Plant Microbe Interact.">
        <title>A highly conserved effector in Fusarium oxysporum is required for full virulence on Arabidopsis.</title>
        <authorList>
            <person name="Thatcher L.F."/>
            <person name="Gardiner D.M."/>
            <person name="Kazan K."/>
            <person name="Manners J."/>
        </authorList>
    </citation>
    <scope>NUCLEOTIDE SEQUENCE [LARGE SCALE GENOMIC DNA]</scope>
    <source>
        <strain evidence="2 4">Fo5176</strain>
    </source>
</reference>
<name>A0A0D2XKH3_FUSOF</name>
<sequence length="321" mass="36524">MAFKHFGNLPLELQMKIWQTYTHPGPAMHIFDVCFPSWKGDERAERAFETQRKDKAGEAKLNNYKKMVFLDRLENVRSKAAFDPSVYHATATSRLISRLAEQTVRETEARQDMNEIHLPGRAQKVSIPASDVLMLRFREEPSDHNDLATETLLVPPPIKDILENQWSPEIATALQNAKKVAIDVSETWATGLYGELGLEEVAFFACTIQKGLEVLYLVDDCTGRCKQCGRQNVKMSEITTRDALWKGLRTKNTDDQERPGDIVHAVSRRYVEARNLSALGWEEEHPSYIFACLIDAAIKSQQESEDRGKFQGVRVLVVEDE</sequence>
<evidence type="ECO:0000259" key="1">
    <source>
        <dbReference type="Pfam" id="PF20150"/>
    </source>
</evidence>
<feature type="domain" description="2EXR" evidence="1">
    <location>
        <begin position="3"/>
        <end position="104"/>
    </location>
</feature>
<reference evidence="3" key="2">
    <citation type="submission" date="2025-05" db="UniProtKB">
        <authorList>
            <consortium name="EnsemblFungi"/>
        </authorList>
    </citation>
    <scope>IDENTIFICATION</scope>
    <source>
        <strain evidence="3">4287 / CBS 123668 / FGSC 9935 / NRRL 34936</strain>
    </source>
</reference>
<evidence type="ECO:0000313" key="3">
    <source>
        <dbReference type="EnsemblFungi" id="FOXG_04447P0"/>
    </source>
</evidence>
<dbReference type="AlphaFoldDB" id="A0A0D2XKH3"/>
<dbReference type="InterPro" id="IPR045518">
    <property type="entry name" value="2EXR"/>
</dbReference>
<dbReference type="EnsemblFungi" id="FOXG_04447T0">
    <property type="protein sequence ID" value="FOXG_04447P0"/>
    <property type="gene ID" value="FOXG_04447"/>
</dbReference>
<dbReference type="OrthoDB" id="5242916at2759"/>
<accession>F9FVE3</accession>
<dbReference type="PaxDb" id="5507-FOXG_04447P0"/>
<proteinExistence type="predicted"/>
<evidence type="ECO:0000313" key="2">
    <source>
        <dbReference type="EMBL" id="EGU79136.1"/>
    </source>
</evidence>
<dbReference type="Pfam" id="PF20150">
    <property type="entry name" value="2EXR"/>
    <property type="match status" value="1"/>
</dbReference>
<organism evidence="3 4">
    <name type="scientific">Fusarium oxysporum (strain Fo5176)</name>
    <name type="common">Fusarium vascular wilt</name>
    <dbReference type="NCBI Taxonomy" id="660025"/>
    <lineage>
        <taxon>Eukaryota</taxon>
        <taxon>Fungi</taxon>
        <taxon>Dikarya</taxon>
        <taxon>Ascomycota</taxon>
        <taxon>Pezizomycotina</taxon>
        <taxon>Sordariomycetes</taxon>
        <taxon>Hypocreomycetidae</taxon>
        <taxon>Hypocreales</taxon>
        <taxon>Nectriaceae</taxon>
        <taxon>Fusarium</taxon>
        <taxon>Fusarium oxysporum species complex</taxon>
    </lineage>
</organism>
<protein>
    <recommendedName>
        <fullName evidence="1">2EXR domain-containing protein</fullName>
    </recommendedName>
</protein>
<dbReference type="VEuPathDB" id="FungiDB:FOXG_04447"/>
<evidence type="ECO:0000313" key="4">
    <source>
        <dbReference type="Proteomes" id="UP000002489"/>
    </source>
</evidence>
<gene>
    <name evidence="3" type="primary">28946493</name>
    <name evidence="2" type="ORF">FOXB_10374</name>
</gene>
<dbReference type="Proteomes" id="UP000002489">
    <property type="component" value="Unassembled WGS sequence"/>
</dbReference>